<organism evidence="1 2">
    <name type="scientific">Panagrolaimus superbus</name>
    <dbReference type="NCBI Taxonomy" id="310955"/>
    <lineage>
        <taxon>Eukaryota</taxon>
        <taxon>Metazoa</taxon>
        <taxon>Ecdysozoa</taxon>
        <taxon>Nematoda</taxon>
        <taxon>Chromadorea</taxon>
        <taxon>Rhabditida</taxon>
        <taxon>Tylenchina</taxon>
        <taxon>Panagrolaimomorpha</taxon>
        <taxon>Panagrolaimoidea</taxon>
        <taxon>Panagrolaimidae</taxon>
        <taxon>Panagrolaimus</taxon>
    </lineage>
</organism>
<accession>A0A914YAW1</accession>
<protein>
    <submittedName>
        <fullName evidence="2">Uncharacterized protein</fullName>
    </submittedName>
</protein>
<keyword evidence="1" id="KW-1185">Reference proteome</keyword>
<dbReference type="WBParaSite" id="PSU_v2.g16562.t1">
    <property type="protein sequence ID" value="PSU_v2.g16562.t1"/>
    <property type="gene ID" value="PSU_v2.g16562"/>
</dbReference>
<sequence>MAEHYQYGSKMYKDKNLADFMLLHFVFLDLGYLSCDKDQFNTGHSWIFNFKIKLWDTQAGEAVRNELRAKNVSAETTDIFIYQCNEFELVLIVPQQ</sequence>
<proteinExistence type="predicted"/>
<dbReference type="Proteomes" id="UP000887577">
    <property type="component" value="Unplaced"/>
</dbReference>
<reference evidence="2" key="1">
    <citation type="submission" date="2022-11" db="UniProtKB">
        <authorList>
            <consortium name="WormBaseParasite"/>
        </authorList>
    </citation>
    <scope>IDENTIFICATION</scope>
</reference>
<evidence type="ECO:0000313" key="1">
    <source>
        <dbReference type="Proteomes" id="UP000887577"/>
    </source>
</evidence>
<name>A0A914YAW1_9BILA</name>
<dbReference type="AlphaFoldDB" id="A0A914YAW1"/>
<evidence type="ECO:0000313" key="2">
    <source>
        <dbReference type="WBParaSite" id="PSU_v2.g16562.t1"/>
    </source>
</evidence>